<evidence type="ECO:0000259" key="8">
    <source>
        <dbReference type="Pfam" id="PF00933"/>
    </source>
</evidence>
<protein>
    <recommendedName>
        <fullName evidence="3">beta-N-acetylhexosaminidase</fullName>
        <ecNumber evidence="3">3.2.1.52</ecNumber>
    </recommendedName>
</protein>
<dbReference type="GO" id="GO:0005975">
    <property type="term" value="P:carbohydrate metabolic process"/>
    <property type="evidence" value="ECO:0007669"/>
    <property type="project" value="InterPro"/>
</dbReference>
<keyword evidence="10" id="KW-1185">Reference proteome</keyword>
<dbReference type="Pfam" id="PF00933">
    <property type="entry name" value="Glyco_hydro_3"/>
    <property type="match status" value="1"/>
</dbReference>
<organism evidence="9 10">
    <name type="scientific">Waltera acetigignens</name>
    <dbReference type="NCBI Taxonomy" id="2981769"/>
    <lineage>
        <taxon>Bacteria</taxon>
        <taxon>Bacillati</taxon>
        <taxon>Bacillota</taxon>
        <taxon>Clostridia</taxon>
        <taxon>Lachnospirales</taxon>
        <taxon>Lachnospiraceae</taxon>
        <taxon>Waltera</taxon>
    </lineage>
</organism>
<dbReference type="InterPro" id="IPR017853">
    <property type="entry name" value="GH"/>
</dbReference>
<comment type="similarity">
    <text evidence="2">Belongs to the glycosyl hydrolase 3 family.</text>
</comment>
<evidence type="ECO:0000256" key="3">
    <source>
        <dbReference type="ARBA" id="ARBA00012663"/>
    </source>
</evidence>
<comment type="catalytic activity">
    <reaction evidence="1">
        <text>Hydrolysis of terminal non-reducing N-acetyl-D-hexosamine residues in N-acetyl-beta-D-hexosaminides.</text>
        <dbReference type="EC" id="3.2.1.52"/>
    </reaction>
</comment>
<evidence type="ECO:0000256" key="4">
    <source>
        <dbReference type="ARBA" id="ARBA00022801"/>
    </source>
</evidence>
<evidence type="ECO:0000256" key="5">
    <source>
        <dbReference type="ARBA" id="ARBA00023295"/>
    </source>
</evidence>
<dbReference type="EMBL" id="JAJEPV010000023">
    <property type="protein sequence ID" value="MCC2119958.1"/>
    <property type="molecule type" value="Genomic_DNA"/>
</dbReference>
<dbReference type="RefSeq" id="WP_227733400.1">
    <property type="nucleotide sequence ID" value="NZ_JAJEPV010000023.1"/>
</dbReference>
<accession>A0AAE3A3X9</accession>
<feature type="compositionally biased region" description="Polar residues" evidence="6">
    <location>
        <begin position="47"/>
        <end position="66"/>
    </location>
</feature>
<keyword evidence="7" id="KW-1133">Transmembrane helix</keyword>
<dbReference type="InterPro" id="IPR036962">
    <property type="entry name" value="Glyco_hydro_3_N_sf"/>
</dbReference>
<evidence type="ECO:0000256" key="2">
    <source>
        <dbReference type="ARBA" id="ARBA00005336"/>
    </source>
</evidence>
<dbReference type="InterPro" id="IPR001764">
    <property type="entry name" value="Glyco_hydro_3_N"/>
</dbReference>
<evidence type="ECO:0000256" key="1">
    <source>
        <dbReference type="ARBA" id="ARBA00001231"/>
    </source>
</evidence>
<reference evidence="9 10" key="1">
    <citation type="submission" date="2021-10" db="EMBL/GenBank/DDBJ databases">
        <title>Anaerobic single-cell dispensing facilitates the cultivation of human gut bacteria.</title>
        <authorList>
            <person name="Afrizal A."/>
        </authorList>
    </citation>
    <scope>NUCLEOTIDE SEQUENCE [LARGE SCALE GENOMIC DNA]</scope>
    <source>
        <strain evidence="9 10">CLA-AA-H273</strain>
    </source>
</reference>
<keyword evidence="5" id="KW-0326">Glycosidase</keyword>
<comment type="caution">
    <text evidence="9">The sequence shown here is derived from an EMBL/GenBank/DDBJ whole genome shotgun (WGS) entry which is preliminary data.</text>
</comment>
<dbReference type="Proteomes" id="UP001197795">
    <property type="component" value="Unassembled WGS sequence"/>
</dbReference>
<gene>
    <name evidence="9" type="ORF">LKD75_10215</name>
</gene>
<feature type="transmembrane region" description="Helical" evidence="7">
    <location>
        <begin position="7"/>
        <end position="27"/>
    </location>
</feature>
<dbReference type="GO" id="GO:0004563">
    <property type="term" value="F:beta-N-acetylhexosaminidase activity"/>
    <property type="evidence" value="ECO:0007669"/>
    <property type="project" value="UniProtKB-EC"/>
</dbReference>
<dbReference type="PANTHER" id="PTHR30480:SF13">
    <property type="entry name" value="BETA-HEXOSAMINIDASE"/>
    <property type="match status" value="1"/>
</dbReference>
<name>A0AAE3A3X9_9FIRM</name>
<dbReference type="PANTHER" id="PTHR30480">
    <property type="entry name" value="BETA-HEXOSAMINIDASE-RELATED"/>
    <property type="match status" value="1"/>
</dbReference>
<evidence type="ECO:0000313" key="9">
    <source>
        <dbReference type="EMBL" id="MCC2119958.1"/>
    </source>
</evidence>
<evidence type="ECO:0000256" key="6">
    <source>
        <dbReference type="SAM" id="MobiDB-lite"/>
    </source>
</evidence>
<proteinExistence type="inferred from homology"/>
<keyword evidence="7" id="KW-0472">Membrane</keyword>
<dbReference type="GO" id="GO:0009254">
    <property type="term" value="P:peptidoglycan turnover"/>
    <property type="evidence" value="ECO:0007669"/>
    <property type="project" value="TreeGrafter"/>
</dbReference>
<feature type="region of interest" description="Disordered" evidence="6">
    <location>
        <begin position="39"/>
        <end position="86"/>
    </location>
</feature>
<feature type="compositionally biased region" description="Basic and acidic residues" evidence="6">
    <location>
        <begin position="77"/>
        <end position="86"/>
    </location>
</feature>
<keyword evidence="4" id="KW-0378">Hydrolase</keyword>
<dbReference type="EC" id="3.2.1.52" evidence="3"/>
<dbReference type="AlphaFoldDB" id="A0AAE3A3X9"/>
<sequence>MKKVRNIVVIVLSVICVGILVFLLWNLRSTEESAQEIIPEVQPEPMSEQSVSDSDVSGNGAENSADPTELPETEESEPVKTEDPVEQRAEGLLAGMTLEEKVGQMFIARCPETDAASKVTQYHLGGYILFARDFAGKTKEEVTAAIQSYQNAAKVPLLIGVDEEGGTVNRVSKNANLRETPFASPQELYAQGGWDLIRSDTQEKCQLLQSLGINLNFAPVCDVSQDPQDFIYARSFGQDAEQTTEYVRTVVQTMSQEQMGSVLKHFPGYGNNSDTHTGVAYDERPYETFVNSDFLPFQAGIDAGADMVLVSHNVVSCMDDQEPASISLSVHNILRNELGFDGVIITDDLVMEGVRQFAGDAEIAVRAVQAGNDMLCCTDFEVQVPAVIKAVETGEITEERLNESVLRILKMKIELGIIADYQNFSNW</sequence>
<feature type="domain" description="Glycoside hydrolase family 3 N-terminal" evidence="8">
    <location>
        <begin position="97"/>
        <end position="410"/>
    </location>
</feature>
<evidence type="ECO:0000256" key="7">
    <source>
        <dbReference type="SAM" id="Phobius"/>
    </source>
</evidence>
<dbReference type="SUPFAM" id="SSF51445">
    <property type="entry name" value="(Trans)glycosidases"/>
    <property type="match status" value="1"/>
</dbReference>
<dbReference type="InterPro" id="IPR050226">
    <property type="entry name" value="NagZ_Beta-hexosaminidase"/>
</dbReference>
<dbReference type="Gene3D" id="3.20.20.300">
    <property type="entry name" value="Glycoside hydrolase, family 3, N-terminal domain"/>
    <property type="match status" value="1"/>
</dbReference>
<evidence type="ECO:0000313" key="10">
    <source>
        <dbReference type="Proteomes" id="UP001197795"/>
    </source>
</evidence>
<keyword evidence="7" id="KW-0812">Transmembrane</keyword>